<dbReference type="PANTHER" id="PTHR31900">
    <property type="entry name" value="F-BOX/RNI SUPERFAMILY PROTEIN-RELATED"/>
    <property type="match status" value="1"/>
</dbReference>
<dbReference type="OrthoDB" id="1421621at2759"/>
<dbReference type="AlphaFoldDB" id="A0A2Z6PGG7"/>
<keyword evidence="4" id="KW-1185">Reference proteome</keyword>
<dbReference type="Pfam" id="PF08387">
    <property type="entry name" value="FBD"/>
    <property type="match status" value="1"/>
</dbReference>
<proteinExistence type="predicted"/>
<dbReference type="EMBL" id="DF974044">
    <property type="protein sequence ID" value="GAU44449.1"/>
    <property type="molecule type" value="Genomic_DNA"/>
</dbReference>
<dbReference type="InterPro" id="IPR032675">
    <property type="entry name" value="LRR_dom_sf"/>
</dbReference>
<dbReference type="CDD" id="cd22160">
    <property type="entry name" value="F-box_AtFBL13-like"/>
    <property type="match status" value="1"/>
</dbReference>
<evidence type="ECO:0000256" key="1">
    <source>
        <dbReference type="SAM" id="MobiDB-lite"/>
    </source>
</evidence>
<dbReference type="InterPro" id="IPR050232">
    <property type="entry name" value="FBL13/AtMIF1-like"/>
</dbReference>
<dbReference type="SUPFAM" id="SSF81383">
    <property type="entry name" value="F-box domain"/>
    <property type="match status" value="1"/>
</dbReference>
<dbReference type="Proteomes" id="UP000242715">
    <property type="component" value="Unassembled WGS sequence"/>
</dbReference>
<dbReference type="InterPro" id="IPR036047">
    <property type="entry name" value="F-box-like_dom_sf"/>
</dbReference>
<feature type="region of interest" description="Disordered" evidence="1">
    <location>
        <begin position="295"/>
        <end position="321"/>
    </location>
</feature>
<evidence type="ECO:0000313" key="4">
    <source>
        <dbReference type="Proteomes" id="UP000242715"/>
    </source>
</evidence>
<gene>
    <name evidence="3" type="ORF">TSUD_93030</name>
</gene>
<dbReference type="PANTHER" id="PTHR31900:SF32">
    <property type="entry name" value="F-BOX_RNI_FBD-LIKE DOMAIN PROTEIN"/>
    <property type="match status" value="1"/>
</dbReference>
<dbReference type="InterPro" id="IPR001810">
    <property type="entry name" value="F-box_dom"/>
</dbReference>
<evidence type="ECO:0000313" key="3">
    <source>
        <dbReference type="EMBL" id="GAU44449.1"/>
    </source>
</evidence>
<dbReference type="InterPro" id="IPR006566">
    <property type="entry name" value="FBD"/>
</dbReference>
<evidence type="ECO:0000259" key="2">
    <source>
        <dbReference type="PROSITE" id="PS50181"/>
    </source>
</evidence>
<sequence length="321" mass="36348">MAGGCTISSSTDVHKIQRHNVGDDVNDMITDLPEGILLHILSLLPTEDAVRTSILAKKWRNMWTYLSVFNFETGRPRYESKDQNQKDIEPYAAQFVIELLRGLSSVKSLKIWNNTLECLSHAKDTLHLLPSFHNLTHLYVLSGSPESTNGVLLDILRKTPKLEVLTIPGVVLNYPDGEDLILNSVPYCFKSSLNRLSILHFYGHEYEIQFVTFILNNSPYLGEIEIHCSRHFSADTEKLTDVWNQLEDVGLERCVIEFLEIDAYTRAPVPVWEVGHFIEITSKFMPRYNYYESSDDEGDDDEAANSGMLPAAGKIGHALTD</sequence>
<accession>A0A2Z6PGG7</accession>
<reference evidence="4" key="1">
    <citation type="journal article" date="2017" name="Front. Plant Sci.">
        <title>Climate Clever Clovers: New Paradigm to Reduce the Environmental Footprint of Ruminants by Breeding Low Methanogenic Forages Utilizing Haplotype Variation.</title>
        <authorList>
            <person name="Kaur P."/>
            <person name="Appels R."/>
            <person name="Bayer P.E."/>
            <person name="Keeble-Gagnere G."/>
            <person name="Wang J."/>
            <person name="Hirakawa H."/>
            <person name="Shirasawa K."/>
            <person name="Vercoe P."/>
            <person name="Stefanova K."/>
            <person name="Durmic Z."/>
            <person name="Nichols P."/>
            <person name="Revell C."/>
            <person name="Isobe S.N."/>
            <person name="Edwards D."/>
            <person name="Erskine W."/>
        </authorList>
    </citation>
    <scope>NUCLEOTIDE SEQUENCE [LARGE SCALE GENOMIC DNA]</scope>
    <source>
        <strain evidence="4">cv. Daliak</strain>
    </source>
</reference>
<protein>
    <recommendedName>
        <fullName evidence="2">F-box domain-containing protein</fullName>
    </recommendedName>
</protein>
<dbReference type="PROSITE" id="PS50181">
    <property type="entry name" value="FBOX"/>
    <property type="match status" value="1"/>
</dbReference>
<dbReference type="Gene3D" id="1.20.1280.50">
    <property type="match status" value="1"/>
</dbReference>
<name>A0A2Z6PGG7_TRISU</name>
<dbReference type="Gene3D" id="3.80.10.10">
    <property type="entry name" value="Ribonuclease Inhibitor"/>
    <property type="match status" value="1"/>
</dbReference>
<dbReference type="SUPFAM" id="SSF52047">
    <property type="entry name" value="RNI-like"/>
    <property type="match status" value="1"/>
</dbReference>
<dbReference type="Pfam" id="PF00646">
    <property type="entry name" value="F-box"/>
    <property type="match status" value="1"/>
</dbReference>
<dbReference type="InterPro" id="IPR053781">
    <property type="entry name" value="F-box_AtFBL13-like"/>
</dbReference>
<feature type="domain" description="F-box" evidence="2">
    <location>
        <begin position="26"/>
        <end position="62"/>
    </location>
</feature>
<organism evidence="3 4">
    <name type="scientific">Trifolium subterraneum</name>
    <name type="common">Subterranean clover</name>
    <dbReference type="NCBI Taxonomy" id="3900"/>
    <lineage>
        <taxon>Eukaryota</taxon>
        <taxon>Viridiplantae</taxon>
        <taxon>Streptophyta</taxon>
        <taxon>Embryophyta</taxon>
        <taxon>Tracheophyta</taxon>
        <taxon>Spermatophyta</taxon>
        <taxon>Magnoliopsida</taxon>
        <taxon>eudicotyledons</taxon>
        <taxon>Gunneridae</taxon>
        <taxon>Pentapetalae</taxon>
        <taxon>rosids</taxon>
        <taxon>fabids</taxon>
        <taxon>Fabales</taxon>
        <taxon>Fabaceae</taxon>
        <taxon>Papilionoideae</taxon>
        <taxon>50 kb inversion clade</taxon>
        <taxon>NPAAA clade</taxon>
        <taxon>Hologalegina</taxon>
        <taxon>IRL clade</taxon>
        <taxon>Trifolieae</taxon>
        <taxon>Trifolium</taxon>
    </lineage>
</organism>